<evidence type="ECO:0000313" key="3">
    <source>
        <dbReference type="Proteomes" id="UP000284338"/>
    </source>
</evidence>
<feature type="transmembrane region" description="Helical" evidence="1">
    <location>
        <begin position="55"/>
        <end position="75"/>
    </location>
</feature>
<keyword evidence="3" id="KW-1185">Reference proteome</keyword>
<name>A0AA92X5T9_9GAMM</name>
<keyword evidence="1" id="KW-0472">Membrane</keyword>
<dbReference type="AlphaFoldDB" id="A0AA92X5T9"/>
<sequence length="76" mass="8523">MVIFLMVITPASPILGILCKRCSLKAIGPVSEAMVYRTSLFGKTFYWRNHCHRKAPAIIVISGAFLLGKTFYLIFT</sequence>
<gene>
    <name evidence="2" type="ORF">D4100_02955</name>
</gene>
<keyword evidence="1" id="KW-1133">Transmembrane helix</keyword>
<dbReference type="Proteomes" id="UP000284338">
    <property type="component" value="Unassembled WGS sequence"/>
</dbReference>
<accession>A0AA92X5T9</accession>
<proteinExistence type="predicted"/>
<reference evidence="2 3" key="1">
    <citation type="submission" date="2018-09" db="EMBL/GenBank/DDBJ databases">
        <title>Draft genome of a novel serratia sp. strain with antifungal activity.</title>
        <authorList>
            <person name="Dichmann S.I."/>
            <person name="Park B.P."/>
            <person name="Pathiraja D."/>
            <person name="Choi I.-G."/>
            <person name="Stougaard P."/>
            <person name="Hennessy R.C."/>
        </authorList>
    </citation>
    <scope>NUCLEOTIDE SEQUENCE [LARGE SCALE GENOMIC DNA]</scope>
    <source>
        <strain evidence="2 3">S40</strain>
    </source>
</reference>
<keyword evidence="1" id="KW-0812">Transmembrane</keyword>
<protein>
    <submittedName>
        <fullName evidence="2">Uncharacterized protein</fullName>
    </submittedName>
</protein>
<evidence type="ECO:0000313" key="2">
    <source>
        <dbReference type="EMBL" id="RJF57756.1"/>
    </source>
</evidence>
<comment type="caution">
    <text evidence="2">The sequence shown here is derived from an EMBL/GenBank/DDBJ whole genome shotgun (WGS) entry which is preliminary data.</text>
</comment>
<organism evidence="2 3">
    <name type="scientific">Serratia inhibens</name>
    <dbReference type="NCBI Taxonomy" id="2338073"/>
    <lineage>
        <taxon>Bacteria</taxon>
        <taxon>Pseudomonadati</taxon>
        <taxon>Pseudomonadota</taxon>
        <taxon>Gammaproteobacteria</taxon>
        <taxon>Enterobacterales</taxon>
        <taxon>Yersiniaceae</taxon>
        <taxon>Serratia</taxon>
    </lineage>
</organism>
<evidence type="ECO:0000256" key="1">
    <source>
        <dbReference type="SAM" id="Phobius"/>
    </source>
</evidence>
<dbReference type="EMBL" id="QYYG01000001">
    <property type="protein sequence ID" value="RJF57756.1"/>
    <property type="molecule type" value="Genomic_DNA"/>
</dbReference>